<feature type="non-terminal residue" evidence="1">
    <location>
        <position position="1"/>
    </location>
</feature>
<dbReference type="Proteomes" id="UP000054217">
    <property type="component" value="Unassembled WGS sequence"/>
</dbReference>
<keyword evidence="2" id="KW-1185">Reference proteome</keyword>
<dbReference type="STRING" id="870435.A0A0C3P8J8"/>
<dbReference type="EMBL" id="KN831974">
    <property type="protein sequence ID" value="KIO03799.1"/>
    <property type="molecule type" value="Genomic_DNA"/>
</dbReference>
<organism evidence="1 2">
    <name type="scientific">Pisolithus tinctorius Marx 270</name>
    <dbReference type="NCBI Taxonomy" id="870435"/>
    <lineage>
        <taxon>Eukaryota</taxon>
        <taxon>Fungi</taxon>
        <taxon>Dikarya</taxon>
        <taxon>Basidiomycota</taxon>
        <taxon>Agaricomycotina</taxon>
        <taxon>Agaricomycetes</taxon>
        <taxon>Agaricomycetidae</taxon>
        <taxon>Boletales</taxon>
        <taxon>Sclerodermatineae</taxon>
        <taxon>Pisolithaceae</taxon>
        <taxon>Pisolithus</taxon>
    </lineage>
</organism>
<proteinExistence type="predicted"/>
<evidence type="ECO:0000313" key="2">
    <source>
        <dbReference type="Proteomes" id="UP000054217"/>
    </source>
</evidence>
<name>A0A0C3P8J8_PISTI</name>
<dbReference type="InParanoid" id="A0A0C3P8J8"/>
<sequence length="63" mass="7007">LTDYRAQGTTLDKVIIDLASARGVQHAYVMLSCAHSLSNLAVLWPFSAHRTLGHLQHDLHDKL</sequence>
<dbReference type="HOGENOM" id="CLU_001324_10_2_1"/>
<feature type="non-terminal residue" evidence="1">
    <location>
        <position position="63"/>
    </location>
</feature>
<reference evidence="1 2" key="1">
    <citation type="submission" date="2014-04" db="EMBL/GenBank/DDBJ databases">
        <authorList>
            <consortium name="DOE Joint Genome Institute"/>
            <person name="Kuo A."/>
            <person name="Kohler A."/>
            <person name="Costa M.D."/>
            <person name="Nagy L.G."/>
            <person name="Floudas D."/>
            <person name="Copeland A."/>
            <person name="Barry K.W."/>
            <person name="Cichocki N."/>
            <person name="Veneault-Fourrey C."/>
            <person name="LaButti K."/>
            <person name="Lindquist E.A."/>
            <person name="Lipzen A."/>
            <person name="Lundell T."/>
            <person name="Morin E."/>
            <person name="Murat C."/>
            <person name="Sun H."/>
            <person name="Tunlid A."/>
            <person name="Henrissat B."/>
            <person name="Grigoriev I.V."/>
            <person name="Hibbett D.S."/>
            <person name="Martin F."/>
            <person name="Nordberg H.P."/>
            <person name="Cantor M.N."/>
            <person name="Hua S.X."/>
        </authorList>
    </citation>
    <scope>NUCLEOTIDE SEQUENCE [LARGE SCALE GENOMIC DNA]</scope>
    <source>
        <strain evidence="1 2">Marx 270</strain>
    </source>
</reference>
<dbReference type="OrthoDB" id="432234at2759"/>
<gene>
    <name evidence="1" type="ORF">M404DRAFT_50473</name>
</gene>
<protein>
    <submittedName>
        <fullName evidence="1">Uncharacterized protein</fullName>
    </submittedName>
</protein>
<accession>A0A0C3P8J8</accession>
<dbReference type="AlphaFoldDB" id="A0A0C3P8J8"/>
<evidence type="ECO:0000313" key="1">
    <source>
        <dbReference type="EMBL" id="KIO03799.1"/>
    </source>
</evidence>
<reference evidence="2" key="2">
    <citation type="submission" date="2015-01" db="EMBL/GenBank/DDBJ databases">
        <title>Evolutionary Origins and Diversification of the Mycorrhizal Mutualists.</title>
        <authorList>
            <consortium name="DOE Joint Genome Institute"/>
            <consortium name="Mycorrhizal Genomics Consortium"/>
            <person name="Kohler A."/>
            <person name="Kuo A."/>
            <person name="Nagy L.G."/>
            <person name="Floudas D."/>
            <person name="Copeland A."/>
            <person name="Barry K.W."/>
            <person name="Cichocki N."/>
            <person name="Veneault-Fourrey C."/>
            <person name="LaButti K."/>
            <person name="Lindquist E.A."/>
            <person name="Lipzen A."/>
            <person name="Lundell T."/>
            <person name="Morin E."/>
            <person name="Murat C."/>
            <person name="Riley R."/>
            <person name="Ohm R."/>
            <person name="Sun H."/>
            <person name="Tunlid A."/>
            <person name="Henrissat B."/>
            <person name="Grigoriev I.V."/>
            <person name="Hibbett D.S."/>
            <person name="Martin F."/>
        </authorList>
    </citation>
    <scope>NUCLEOTIDE SEQUENCE [LARGE SCALE GENOMIC DNA]</scope>
    <source>
        <strain evidence="2">Marx 270</strain>
    </source>
</reference>